<keyword evidence="1" id="KW-1133">Transmembrane helix</keyword>
<keyword evidence="3" id="KW-1185">Reference proteome</keyword>
<keyword evidence="1" id="KW-0472">Membrane</keyword>
<evidence type="ECO:0000313" key="2">
    <source>
        <dbReference type="EMBL" id="TFF04382.1"/>
    </source>
</evidence>
<dbReference type="GeneID" id="95686422"/>
<sequence length="122" mass="12154">MVDIVVPAAITRATEQVFASGGALHGAGPVPTASIWDIVNDQTAQATGAVKAVIGLAAVVIILVIFVKARGAVGALIGAGLVAAVALWLVVFGGVDMIAGSVDETIQSAPPSLTQLDRVDAQ</sequence>
<comment type="caution">
    <text evidence="2">The sequence shown here is derived from an EMBL/GenBank/DDBJ whole genome shotgun (WGS) entry which is preliminary data.</text>
</comment>
<evidence type="ECO:0000313" key="3">
    <source>
        <dbReference type="Proteomes" id="UP000298003"/>
    </source>
</evidence>
<accession>A0A4Y8QXF6</accession>
<dbReference type="Proteomes" id="UP000298003">
    <property type="component" value="Unassembled WGS sequence"/>
</dbReference>
<reference evidence="2 3" key="1">
    <citation type="submission" date="2019-03" db="EMBL/GenBank/DDBJ databases">
        <title>Cellulosimicrobium funkei JCM14302 Assembly.</title>
        <authorList>
            <person name="Dou T."/>
        </authorList>
    </citation>
    <scope>NUCLEOTIDE SEQUENCE [LARGE SCALE GENOMIC DNA]</scope>
    <source>
        <strain evidence="2 3">JCM 14302</strain>
    </source>
</reference>
<feature type="transmembrane region" description="Helical" evidence="1">
    <location>
        <begin position="49"/>
        <end position="67"/>
    </location>
</feature>
<dbReference type="AlphaFoldDB" id="A0A4Y8QXF6"/>
<dbReference type="EMBL" id="SOZH01000012">
    <property type="protein sequence ID" value="TFF04382.1"/>
    <property type="molecule type" value="Genomic_DNA"/>
</dbReference>
<name>A0A4Y8QXF6_9MICO</name>
<feature type="transmembrane region" description="Helical" evidence="1">
    <location>
        <begin position="74"/>
        <end position="95"/>
    </location>
</feature>
<proteinExistence type="predicted"/>
<gene>
    <name evidence="2" type="ORF">E1O70_18220</name>
</gene>
<evidence type="ECO:0000256" key="1">
    <source>
        <dbReference type="SAM" id="Phobius"/>
    </source>
</evidence>
<dbReference type="RefSeq" id="WP_061268916.1">
    <property type="nucleotide sequence ID" value="NZ_SOZH01000012.1"/>
</dbReference>
<protein>
    <submittedName>
        <fullName evidence="2">Uncharacterized protein</fullName>
    </submittedName>
</protein>
<keyword evidence="1" id="KW-0812">Transmembrane</keyword>
<organism evidence="2 3">
    <name type="scientific">Cellulosimicrobium funkei</name>
    <dbReference type="NCBI Taxonomy" id="264251"/>
    <lineage>
        <taxon>Bacteria</taxon>
        <taxon>Bacillati</taxon>
        <taxon>Actinomycetota</taxon>
        <taxon>Actinomycetes</taxon>
        <taxon>Micrococcales</taxon>
        <taxon>Promicromonosporaceae</taxon>
        <taxon>Cellulosimicrobium</taxon>
    </lineage>
</organism>